<accession>A0A174LP21</accession>
<dbReference type="Proteomes" id="UP000095594">
    <property type="component" value="Unassembled WGS sequence"/>
</dbReference>
<proteinExistence type="predicted"/>
<dbReference type="RefSeq" id="WP_055268409.1">
    <property type="nucleotide sequence ID" value="NZ_CABIXQ010000035.1"/>
</dbReference>
<evidence type="ECO:0000313" key="1">
    <source>
        <dbReference type="EMBL" id="CUP23798.1"/>
    </source>
</evidence>
<sequence>MSYGPVALDKAYADIVNSQSVLQESYLDEQRHKHNNDFNNHFKNTHRETYWKVCIDYAVKLGLESKKYKLIEV</sequence>
<evidence type="ECO:0000313" key="2">
    <source>
        <dbReference type="Proteomes" id="UP000095594"/>
    </source>
</evidence>
<name>A0A174LP21_9CLOT</name>
<dbReference type="OrthoDB" id="9781559at2"/>
<dbReference type="EMBL" id="CYZX01000035">
    <property type="protein sequence ID" value="CUP23798.1"/>
    <property type="molecule type" value="Genomic_DNA"/>
</dbReference>
<organism evidence="1 2">
    <name type="scientific">Clostridium disporicum</name>
    <dbReference type="NCBI Taxonomy" id="84024"/>
    <lineage>
        <taxon>Bacteria</taxon>
        <taxon>Bacillati</taxon>
        <taxon>Bacillota</taxon>
        <taxon>Clostridia</taxon>
        <taxon>Eubacteriales</taxon>
        <taxon>Clostridiaceae</taxon>
        <taxon>Clostridium</taxon>
    </lineage>
</organism>
<gene>
    <name evidence="1" type="ORF">ERS852471_03257</name>
</gene>
<dbReference type="AlphaFoldDB" id="A0A174LP21"/>
<protein>
    <submittedName>
        <fullName evidence="1">4Fe-4S ferredoxin</fullName>
    </submittedName>
</protein>
<reference evidence="1 2" key="1">
    <citation type="submission" date="2015-09" db="EMBL/GenBank/DDBJ databases">
        <authorList>
            <consortium name="Pathogen Informatics"/>
        </authorList>
    </citation>
    <scope>NUCLEOTIDE SEQUENCE [LARGE SCALE GENOMIC DNA]</scope>
    <source>
        <strain evidence="1 2">2789STDY5834856</strain>
    </source>
</reference>